<dbReference type="InterPro" id="IPR003441">
    <property type="entry name" value="NAC-dom"/>
</dbReference>
<evidence type="ECO:0000256" key="1">
    <source>
        <dbReference type="ARBA" id="ARBA00004123"/>
    </source>
</evidence>
<dbReference type="GO" id="GO:0003677">
    <property type="term" value="F:DNA binding"/>
    <property type="evidence" value="ECO:0007669"/>
    <property type="project" value="UniProtKB-KW"/>
</dbReference>
<organism evidence="7 8">
    <name type="scientific">Castilleja foliolosa</name>
    <dbReference type="NCBI Taxonomy" id="1961234"/>
    <lineage>
        <taxon>Eukaryota</taxon>
        <taxon>Viridiplantae</taxon>
        <taxon>Streptophyta</taxon>
        <taxon>Embryophyta</taxon>
        <taxon>Tracheophyta</taxon>
        <taxon>Spermatophyta</taxon>
        <taxon>Magnoliopsida</taxon>
        <taxon>eudicotyledons</taxon>
        <taxon>Gunneridae</taxon>
        <taxon>Pentapetalae</taxon>
        <taxon>asterids</taxon>
        <taxon>lamiids</taxon>
        <taxon>Lamiales</taxon>
        <taxon>Orobanchaceae</taxon>
        <taxon>Pedicularideae</taxon>
        <taxon>Castillejinae</taxon>
        <taxon>Castilleja</taxon>
    </lineage>
</organism>
<dbReference type="Gene3D" id="2.170.150.80">
    <property type="entry name" value="NAC domain"/>
    <property type="match status" value="1"/>
</dbReference>
<evidence type="ECO:0000256" key="2">
    <source>
        <dbReference type="ARBA" id="ARBA00023015"/>
    </source>
</evidence>
<accession>A0ABD3CRD8</accession>
<evidence type="ECO:0000259" key="6">
    <source>
        <dbReference type="PROSITE" id="PS51005"/>
    </source>
</evidence>
<protein>
    <recommendedName>
        <fullName evidence="6">NAC domain-containing protein</fullName>
    </recommendedName>
</protein>
<comment type="subcellular location">
    <subcellularLocation>
        <location evidence="1">Nucleus</location>
    </subcellularLocation>
</comment>
<dbReference type="EMBL" id="JAVIJP010000032">
    <property type="protein sequence ID" value="KAL3631861.1"/>
    <property type="molecule type" value="Genomic_DNA"/>
</dbReference>
<dbReference type="InterPro" id="IPR036093">
    <property type="entry name" value="NAC_dom_sf"/>
</dbReference>
<dbReference type="Pfam" id="PF02365">
    <property type="entry name" value="NAM"/>
    <property type="match status" value="1"/>
</dbReference>
<dbReference type="PROSITE" id="PS51005">
    <property type="entry name" value="NAC"/>
    <property type="match status" value="1"/>
</dbReference>
<feature type="domain" description="NAC" evidence="6">
    <location>
        <begin position="4"/>
        <end position="155"/>
    </location>
</feature>
<dbReference type="AlphaFoldDB" id="A0ABD3CRD8"/>
<gene>
    <name evidence="7" type="ORF">CASFOL_024845</name>
</gene>
<keyword evidence="5" id="KW-0539">Nucleus</keyword>
<evidence type="ECO:0000256" key="3">
    <source>
        <dbReference type="ARBA" id="ARBA00023125"/>
    </source>
</evidence>
<reference evidence="8" key="1">
    <citation type="journal article" date="2024" name="IScience">
        <title>Strigolactones Initiate the Formation of Haustorium-like Structures in Castilleja.</title>
        <authorList>
            <person name="Buerger M."/>
            <person name="Peterson D."/>
            <person name="Chory J."/>
        </authorList>
    </citation>
    <scope>NUCLEOTIDE SEQUENCE [LARGE SCALE GENOMIC DNA]</scope>
</reference>
<dbReference type="Proteomes" id="UP001632038">
    <property type="component" value="Unassembled WGS sequence"/>
</dbReference>
<dbReference type="GO" id="GO:0005634">
    <property type="term" value="C:nucleus"/>
    <property type="evidence" value="ECO:0007669"/>
    <property type="project" value="UniProtKB-SubCell"/>
</dbReference>
<keyword evidence="8" id="KW-1185">Reference proteome</keyword>
<evidence type="ECO:0000256" key="5">
    <source>
        <dbReference type="ARBA" id="ARBA00023242"/>
    </source>
</evidence>
<keyword evidence="2" id="KW-0805">Transcription regulation</keyword>
<keyword evidence="3" id="KW-0238">DNA-binding</keyword>
<keyword evidence="4" id="KW-0804">Transcription</keyword>
<proteinExistence type="predicted"/>
<evidence type="ECO:0000313" key="8">
    <source>
        <dbReference type="Proteomes" id="UP001632038"/>
    </source>
</evidence>
<evidence type="ECO:0000256" key="4">
    <source>
        <dbReference type="ARBA" id="ARBA00023163"/>
    </source>
</evidence>
<dbReference type="SUPFAM" id="SSF101941">
    <property type="entry name" value="NAC domain"/>
    <property type="match status" value="1"/>
</dbReference>
<dbReference type="PANTHER" id="PTHR31989">
    <property type="entry name" value="NAC DOMAIN-CONTAINING PROTEIN 82-RELATED"/>
    <property type="match status" value="1"/>
</dbReference>
<name>A0ABD3CRD8_9LAMI</name>
<evidence type="ECO:0000313" key="7">
    <source>
        <dbReference type="EMBL" id="KAL3631861.1"/>
    </source>
</evidence>
<sequence>MGRFPIGFRFNPSEEEKLKYLVQKISGCKSMPPCDDFISTIDLYGEKNPWQIYGDSEDKERYFFTELKKVGKKRICRNVGTGTWSNKGQKVPIYGSNNKIIGHKRCFRYESKKEEEEEDRNNSSSCKWLLKEYALPDNVMRKEFKDYAFCVLKKKKKGSNNIPRNVDDEECGLDDLMESIMSRNCTTPDLDLDLDLAVPALPILTDDDRAVDIVEECGVDLPIVRDDDLYEITDSDLSDLWLIEDIDKPAAVEEATPIDVDMPSPPIIDLCSIIENIDKPATEAGPVEECSIIENMDKPVAEPAAEPVEDGSDFDCMFDDVPEDPSCDYNFSLADIPMDRFPALWT</sequence>
<comment type="caution">
    <text evidence="7">The sequence shown here is derived from an EMBL/GenBank/DDBJ whole genome shotgun (WGS) entry which is preliminary data.</text>
</comment>